<keyword evidence="1" id="KW-1133">Transmembrane helix</keyword>
<evidence type="ECO:0000313" key="3">
    <source>
        <dbReference type="Proteomes" id="UP000326169"/>
    </source>
</evidence>
<dbReference type="PANTHER" id="PTHR33979:SF2">
    <property type="entry name" value="PEPTIDASE M50B-LIKE-DOMAIN-CONTAINING PROTEIN"/>
    <property type="match status" value="1"/>
</dbReference>
<dbReference type="Proteomes" id="UP000326169">
    <property type="component" value="Unassembled WGS sequence"/>
</dbReference>
<dbReference type="RefSeq" id="WP_006618746.1">
    <property type="nucleotide sequence ID" value="NZ_BIMW01000123.1"/>
</dbReference>
<dbReference type="InterPro" id="IPR049500">
    <property type="entry name" value="Peptidase_M50B-like"/>
</dbReference>
<gene>
    <name evidence="2" type="ORF">NIES46_31900</name>
</gene>
<dbReference type="EMBL" id="BIMW01000123">
    <property type="protein sequence ID" value="GCE95128.1"/>
    <property type="molecule type" value="Genomic_DNA"/>
</dbReference>
<keyword evidence="3" id="KW-1185">Reference proteome</keyword>
<keyword evidence="1" id="KW-0812">Transmembrane</keyword>
<dbReference type="Pfam" id="PF13398">
    <property type="entry name" value="Peptidase_M50B"/>
    <property type="match status" value="1"/>
</dbReference>
<feature type="transmembrane region" description="Helical" evidence="1">
    <location>
        <begin position="85"/>
        <end position="107"/>
    </location>
</feature>
<evidence type="ECO:0000256" key="1">
    <source>
        <dbReference type="SAM" id="Phobius"/>
    </source>
</evidence>
<feature type="transmembrane region" description="Helical" evidence="1">
    <location>
        <begin position="114"/>
        <end position="131"/>
    </location>
</feature>
<dbReference type="GeneID" id="301683994"/>
<accession>A0A5M3TB72</accession>
<evidence type="ECO:0008006" key="4">
    <source>
        <dbReference type="Google" id="ProtNLM"/>
    </source>
</evidence>
<organism evidence="2 3">
    <name type="scientific">Limnospira platensis NIES-46</name>
    <dbReference type="NCBI Taxonomy" id="1236695"/>
    <lineage>
        <taxon>Bacteria</taxon>
        <taxon>Bacillati</taxon>
        <taxon>Cyanobacteriota</taxon>
        <taxon>Cyanophyceae</taxon>
        <taxon>Oscillatoriophycideae</taxon>
        <taxon>Oscillatoriales</taxon>
        <taxon>Sirenicapillariaceae</taxon>
        <taxon>Limnospira</taxon>
    </lineage>
</organism>
<evidence type="ECO:0000313" key="2">
    <source>
        <dbReference type="EMBL" id="GCE95128.1"/>
    </source>
</evidence>
<reference evidence="2 3" key="1">
    <citation type="journal article" date="2019" name="J Genomics">
        <title>The Draft Genome of a Hydrogen-producing Cyanobacterium, Arthrospira platensis NIES-46.</title>
        <authorList>
            <person name="Suzuki S."/>
            <person name="Yamaguchi H."/>
            <person name="Kawachi M."/>
        </authorList>
    </citation>
    <scope>NUCLEOTIDE SEQUENCE [LARGE SCALE GENOMIC DNA]</scope>
    <source>
        <strain evidence="2 3">NIES-46</strain>
    </source>
</reference>
<proteinExistence type="predicted"/>
<dbReference type="PANTHER" id="PTHR33979">
    <property type="entry name" value="OS02G0221600 PROTEIN"/>
    <property type="match status" value="1"/>
</dbReference>
<protein>
    <recommendedName>
        <fullName evidence="4">Peptidase M50</fullName>
    </recommendedName>
</protein>
<sequence length="244" mass="27224">MSDLKYSSSSKIGVVWLIVAAVTTIVLWQFYWGNYVLYPFSILATWFHEMGHGLTAILLGGNFHKLLLFPNGSGLAYNSGNFGSLARALIAMGGPLGPAVAGGILILSSRRFQTAHWCLMALGSIMLLSVLLWIRTWFGVFAILLWGLLILSIAFQTPKKIQAFTVQFMGMQAIVSTYHQKHYLFGSSWVNIDGQNLVSDTARIAQYLFLPQWFWAALIMVISTAIFWWSLKIAYGSDESIIKN</sequence>
<feature type="transmembrane region" description="Helical" evidence="1">
    <location>
        <begin position="12"/>
        <end position="31"/>
    </location>
</feature>
<feature type="transmembrane region" description="Helical" evidence="1">
    <location>
        <begin position="137"/>
        <end position="155"/>
    </location>
</feature>
<name>A0A5M3TB72_LIMPL</name>
<feature type="transmembrane region" description="Helical" evidence="1">
    <location>
        <begin position="213"/>
        <end position="231"/>
    </location>
</feature>
<keyword evidence="1" id="KW-0472">Membrane</keyword>
<comment type="caution">
    <text evidence="2">The sequence shown here is derived from an EMBL/GenBank/DDBJ whole genome shotgun (WGS) entry which is preliminary data.</text>
</comment>